<proteinExistence type="predicted"/>
<accession>A0A7H4MRM4</accession>
<dbReference type="EMBL" id="UGKR01000003">
    <property type="protein sequence ID" value="STS92974.1"/>
    <property type="molecule type" value="Genomic_DNA"/>
</dbReference>
<name>A0A7H4MRM4_KLEVA</name>
<protein>
    <submittedName>
        <fullName evidence="1">Uncharacterized protein</fullName>
    </submittedName>
</protein>
<evidence type="ECO:0000313" key="2">
    <source>
        <dbReference type="Proteomes" id="UP000254545"/>
    </source>
</evidence>
<organism evidence="1 2">
    <name type="scientific">Klebsiella variicola</name>
    <dbReference type="NCBI Taxonomy" id="244366"/>
    <lineage>
        <taxon>Bacteria</taxon>
        <taxon>Pseudomonadati</taxon>
        <taxon>Pseudomonadota</taxon>
        <taxon>Gammaproteobacteria</taxon>
        <taxon>Enterobacterales</taxon>
        <taxon>Enterobacteriaceae</taxon>
        <taxon>Klebsiella/Raoultella group</taxon>
        <taxon>Klebsiella</taxon>
        <taxon>Klebsiella pneumoniae complex</taxon>
    </lineage>
</organism>
<evidence type="ECO:0000313" key="1">
    <source>
        <dbReference type="EMBL" id="STS92974.1"/>
    </source>
</evidence>
<reference evidence="1 2" key="1">
    <citation type="submission" date="2018-06" db="EMBL/GenBank/DDBJ databases">
        <authorList>
            <consortium name="Pathogen Informatics"/>
            <person name="Doyle S."/>
        </authorList>
    </citation>
    <scope>NUCLEOTIDE SEQUENCE [LARGE SCALE GENOMIC DNA]</scope>
    <source>
        <strain evidence="1 2">NCTC9177</strain>
    </source>
</reference>
<comment type="caution">
    <text evidence="1">The sequence shown here is derived from an EMBL/GenBank/DDBJ whole genome shotgun (WGS) entry which is preliminary data.</text>
</comment>
<dbReference type="AlphaFoldDB" id="A0A7H4MRM4"/>
<gene>
    <name evidence="1" type="ORF">NCTC9177_06940</name>
</gene>
<dbReference type="Proteomes" id="UP000254545">
    <property type="component" value="Unassembled WGS sequence"/>
</dbReference>
<sequence>MGGVDGAADVAENALLFLRNGAGASFSLRMVRIRVSSSAVFIDVFSR</sequence>